<protein>
    <submittedName>
        <fullName evidence="1">Uncharacterized protein</fullName>
    </submittedName>
</protein>
<organism evidence="1 2">
    <name type="scientific">Smallanthus sonchifolius</name>
    <dbReference type="NCBI Taxonomy" id="185202"/>
    <lineage>
        <taxon>Eukaryota</taxon>
        <taxon>Viridiplantae</taxon>
        <taxon>Streptophyta</taxon>
        <taxon>Embryophyta</taxon>
        <taxon>Tracheophyta</taxon>
        <taxon>Spermatophyta</taxon>
        <taxon>Magnoliopsida</taxon>
        <taxon>eudicotyledons</taxon>
        <taxon>Gunneridae</taxon>
        <taxon>Pentapetalae</taxon>
        <taxon>asterids</taxon>
        <taxon>campanulids</taxon>
        <taxon>Asterales</taxon>
        <taxon>Asteraceae</taxon>
        <taxon>Asteroideae</taxon>
        <taxon>Heliantheae alliance</taxon>
        <taxon>Millerieae</taxon>
        <taxon>Smallanthus</taxon>
    </lineage>
</organism>
<proteinExistence type="predicted"/>
<keyword evidence="2" id="KW-1185">Reference proteome</keyword>
<reference evidence="1 2" key="2">
    <citation type="journal article" date="2022" name="Mol. Ecol. Resour.">
        <title>The genomes of chicory, endive, great burdock and yacon provide insights into Asteraceae paleo-polyploidization history and plant inulin production.</title>
        <authorList>
            <person name="Fan W."/>
            <person name="Wang S."/>
            <person name="Wang H."/>
            <person name="Wang A."/>
            <person name="Jiang F."/>
            <person name="Liu H."/>
            <person name="Zhao H."/>
            <person name="Xu D."/>
            <person name="Zhang Y."/>
        </authorList>
    </citation>
    <scope>NUCLEOTIDE SEQUENCE [LARGE SCALE GENOMIC DNA]</scope>
    <source>
        <strain evidence="2">cv. Yunnan</strain>
        <tissue evidence="1">Leaves</tissue>
    </source>
</reference>
<accession>A0ACB9CG90</accession>
<evidence type="ECO:0000313" key="1">
    <source>
        <dbReference type="EMBL" id="KAI3733281.1"/>
    </source>
</evidence>
<reference evidence="2" key="1">
    <citation type="journal article" date="2022" name="Mol. Ecol. Resour.">
        <title>The genomes of chicory, endive, great burdock and yacon provide insights into Asteraceae palaeo-polyploidization history and plant inulin production.</title>
        <authorList>
            <person name="Fan W."/>
            <person name="Wang S."/>
            <person name="Wang H."/>
            <person name="Wang A."/>
            <person name="Jiang F."/>
            <person name="Liu H."/>
            <person name="Zhao H."/>
            <person name="Xu D."/>
            <person name="Zhang Y."/>
        </authorList>
    </citation>
    <scope>NUCLEOTIDE SEQUENCE [LARGE SCALE GENOMIC DNA]</scope>
    <source>
        <strain evidence="2">cv. Yunnan</strain>
    </source>
</reference>
<gene>
    <name evidence="1" type="ORF">L1987_64501</name>
</gene>
<sequence length="105" mass="12163">MWKLEKEITELVTNLIEKTKNTKQNLNTLLATLMSPSKKDDMLDLKEIVDECKTFYIAGKETKANLLTWAFLLLGLHQEWQNKAREEVDRVCGQHAFPSAAIWQN</sequence>
<dbReference type="Proteomes" id="UP001056120">
    <property type="component" value="Linkage Group LG21"/>
</dbReference>
<evidence type="ECO:0000313" key="2">
    <source>
        <dbReference type="Proteomes" id="UP001056120"/>
    </source>
</evidence>
<name>A0ACB9CG90_9ASTR</name>
<comment type="caution">
    <text evidence="1">The sequence shown here is derived from an EMBL/GenBank/DDBJ whole genome shotgun (WGS) entry which is preliminary data.</text>
</comment>
<dbReference type="EMBL" id="CM042038">
    <property type="protein sequence ID" value="KAI3733281.1"/>
    <property type="molecule type" value="Genomic_DNA"/>
</dbReference>